<evidence type="ECO:0000259" key="2">
    <source>
        <dbReference type="PROSITE" id="PS51913"/>
    </source>
</evidence>
<keyword evidence="1" id="KW-0804">Transcription</keyword>
<accession>A0A1W9S2V0</accession>
<gene>
    <name evidence="3" type="ORF">B6D57_01425</name>
</gene>
<comment type="caution">
    <text evidence="3">The sequence shown here is derived from an EMBL/GenBank/DDBJ whole genome shotgun (WGS) entry which is preliminary data.</text>
</comment>
<reference evidence="4" key="1">
    <citation type="submission" date="2017-03" db="EMBL/GenBank/DDBJ databases">
        <title>Novel pathways for hydrocarbon cycling and metabolic interdependencies in hydrothermal sediment communities.</title>
        <authorList>
            <person name="Dombrowski N."/>
            <person name="Seitz K."/>
            <person name="Teske A."/>
            <person name="Baker B."/>
        </authorList>
    </citation>
    <scope>NUCLEOTIDE SEQUENCE [LARGE SCALE GENOMIC DNA]</scope>
</reference>
<feature type="domain" description="HTH HARE-type" evidence="2">
    <location>
        <begin position="2"/>
        <end position="72"/>
    </location>
</feature>
<dbReference type="Proteomes" id="UP000192611">
    <property type="component" value="Unassembled WGS sequence"/>
</dbReference>
<sequence length="245" mass="29036">MVTKVDAIKRVLKEFGGVATLDQIYENIEKYYPSAKASKYWKAGIRGVVNREIGKEKNFKRIGLGIYALKEYEEEPKPTVKDKKRMHSYIEGICLEIGKFKNFDVYTPDKNALFKDKIKLIDIATINCVPNFTYREIVDIVKRIDVIWFNKKGLQFPQRVFEIVDAIGTLSEALNRIIQLLPFNTEFVVVGPEKYREKFINKIEKEPYLRFKERFDYKDYNLVLKLYESSYKYNKVEKEFFKRSI</sequence>
<evidence type="ECO:0000256" key="1">
    <source>
        <dbReference type="ARBA" id="ARBA00023163"/>
    </source>
</evidence>
<name>A0A1W9S2V0_9BACT</name>
<evidence type="ECO:0000313" key="3">
    <source>
        <dbReference type="EMBL" id="OQX90985.1"/>
    </source>
</evidence>
<dbReference type="PROSITE" id="PS51913">
    <property type="entry name" value="HTH_HARE"/>
    <property type="match status" value="1"/>
</dbReference>
<dbReference type="EMBL" id="NATQ01000017">
    <property type="protein sequence ID" value="OQX90985.1"/>
    <property type="molecule type" value="Genomic_DNA"/>
</dbReference>
<dbReference type="GO" id="GO:0006355">
    <property type="term" value="P:regulation of DNA-templated transcription"/>
    <property type="evidence" value="ECO:0007669"/>
    <property type="project" value="InterPro"/>
</dbReference>
<organism evidence="3 4">
    <name type="scientific">Candidatus Coatesbacteria bacterium 4484_99</name>
    <dbReference type="NCBI Taxonomy" id="1970774"/>
    <lineage>
        <taxon>Bacteria</taxon>
        <taxon>Candidatus Coatesiibacteriota</taxon>
    </lineage>
</organism>
<protein>
    <recommendedName>
        <fullName evidence="2">HTH HARE-type domain-containing protein</fullName>
    </recommendedName>
</protein>
<dbReference type="InterPro" id="IPR007759">
    <property type="entry name" value="Asxl_HARE-HTH"/>
</dbReference>
<dbReference type="AlphaFoldDB" id="A0A1W9S2V0"/>
<proteinExistence type="predicted"/>
<evidence type="ECO:0000313" key="4">
    <source>
        <dbReference type="Proteomes" id="UP000192611"/>
    </source>
</evidence>